<comment type="cofactor">
    <cofactor evidence="1">
        <name>Mg(2+)</name>
        <dbReference type="ChEBI" id="CHEBI:18420"/>
    </cofactor>
</comment>
<dbReference type="HAMAP" id="MF_00185">
    <property type="entry name" value="IPP_trans"/>
    <property type="match status" value="1"/>
</dbReference>
<dbReference type="Proteomes" id="UP000229612">
    <property type="component" value="Unassembled WGS sequence"/>
</dbReference>
<reference evidence="16" key="1">
    <citation type="submission" date="2017-09" db="EMBL/GenBank/DDBJ databases">
        <title>Depth-based differentiation of microbial function through sediment-hosted aquifers and enrichment of novel symbionts in the deep terrestrial subsurface.</title>
        <authorList>
            <person name="Probst A.J."/>
            <person name="Ladd B."/>
            <person name="Jarett J.K."/>
            <person name="Geller-Mcgrath D.E."/>
            <person name="Sieber C.M.K."/>
            <person name="Emerson J.B."/>
            <person name="Anantharaman K."/>
            <person name="Thomas B.C."/>
            <person name="Malmstrom R."/>
            <person name="Stieglmeier M."/>
            <person name="Klingl A."/>
            <person name="Woyke T."/>
            <person name="Ryan C.M."/>
            <person name="Banfield J.F."/>
        </authorList>
    </citation>
    <scope>NUCLEOTIDE SEQUENCE [LARGE SCALE GENOMIC DNA]</scope>
</reference>
<accession>A0A2H0UIF1</accession>
<dbReference type="EMBL" id="PFBG01000003">
    <property type="protein sequence ID" value="PIR86182.1"/>
    <property type="molecule type" value="Genomic_DNA"/>
</dbReference>
<evidence type="ECO:0000256" key="8">
    <source>
        <dbReference type="ARBA" id="ARBA00022741"/>
    </source>
</evidence>
<evidence type="ECO:0000256" key="14">
    <source>
        <dbReference type="RuleBase" id="RU003785"/>
    </source>
</evidence>
<gene>
    <name evidence="15" type="primary">miaA</name>
    <name evidence="15" type="ORF">COU14_00135</name>
</gene>
<keyword evidence="10" id="KW-0460">Magnesium</keyword>
<evidence type="ECO:0000256" key="13">
    <source>
        <dbReference type="RuleBase" id="RU003784"/>
    </source>
</evidence>
<comment type="similarity">
    <text evidence="3 14">Belongs to the IPP transferase family.</text>
</comment>
<evidence type="ECO:0000256" key="12">
    <source>
        <dbReference type="RuleBase" id="RU003783"/>
    </source>
</evidence>
<dbReference type="NCBIfam" id="TIGR00174">
    <property type="entry name" value="miaA"/>
    <property type="match status" value="1"/>
</dbReference>
<dbReference type="SUPFAM" id="SSF52540">
    <property type="entry name" value="P-loop containing nucleoside triphosphate hydrolases"/>
    <property type="match status" value="1"/>
</dbReference>
<organism evidence="15 16">
    <name type="scientific">Candidatus Kaiserbacteria bacterium CG10_big_fil_rev_8_21_14_0_10_44_10</name>
    <dbReference type="NCBI Taxonomy" id="1974606"/>
    <lineage>
        <taxon>Bacteria</taxon>
        <taxon>Candidatus Kaiseribacteriota</taxon>
    </lineage>
</organism>
<dbReference type="AlphaFoldDB" id="A0A2H0UIF1"/>
<keyword evidence="7 12" id="KW-0819">tRNA processing</keyword>
<evidence type="ECO:0000256" key="9">
    <source>
        <dbReference type="ARBA" id="ARBA00022840"/>
    </source>
</evidence>
<dbReference type="PANTHER" id="PTHR11088:SF60">
    <property type="entry name" value="TRNA DIMETHYLALLYLTRANSFERASE"/>
    <property type="match status" value="1"/>
</dbReference>
<comment type="function">
    <text evidence="2 13">Catalyzes the transfer of a dimethylallyl group onto the adenine at position 37 in tRNAs that read codons beginning with uridine, leading to the formation of N6-(dimethylallyl)adenosine (i(6)A).</text>
</comment>
<comment type="caution">
    <text evidence="15">The sequence shown here is derived from an EMBL/GenBank/DDBJ whole genome shotgun (WGS) entry which is preliminary data.</text>
</comment>
<feature type="non-terminal residue" evidence="15">
    <location>
        <position position="266"/>
    </location>
</feature>
<evidence type="ECO:0000256" key="2">
    <source>
        <dbReference type="ARBA" id="ARBA00003213"/>
    </source>
</evidence>
<evidence type="ECO:0000256" key="7">
    <source>
        <dbReference type="ARBA" id="ARBA00022694"/>
    </source>
</evidence>
<keyword evidence="9 14" id="KW-0067">ATP-binding</keyword>
<proteinExistence type="inferred from homology"/>
<dbReference type="Gene3D" id="3.40.50.300">
    <property type="entry name" value="P-loop containing nucleotide triphosphate hydrolases"/>
    <property type="match status" value="1"/>
</dbReference>
<dbReference type="GO" id="GO:0052381">
    <property type="term" value="F:tRNA dimethylallyltransferase activity"/>
    <property type="evidence" value="ECO:0007669"/>
    <property type="project" value="UniProtKB-EC"/>
</dbReference>
<sequence length="266" mass="29119">MSVSELEKAGQVSPLQADLITTFCYSPPVENKPKILVIVGPTASGKTSLSIELAKQFNGEVVSADSRQVYRGLDIGSAKVTKEEMDGVPHHLIDVAYPKNTYNASDFKSDAEVAISDILSRGKLPIICGGTFFYIDALLNKVSLPEVKPDEILRAKLEEKSADELFTILEKLDPVRAGNIEKDNKRRLVRAIEIATTLGTVPPPQTVDSPYDVLTVGLEVDMQTHGDILKARILERLEIGMVEEVEGLVEAGGTHEKLDNFGLEYR</sequence>
<evidence type="ECO:0000313" key="16">
    <source>
        <dbReference type="Proteomes" id="UP000229612"/>
    </source>
</evidence>
<dbReference type="InterPro" id="IPR039657">
    <property type="entry name" value="Dimethylallyltransferase"/>
</dbReference>
<dbReference type="GO" id="GO:0006400">
    <property type="term" value="P:tRNA modification"/>
    <property type="evidence" value="ECO:0007669"/>
    <property type="project" value="TreeGrafter"/>
</dbReference>
<evidence type="ECO:0000256" key="3">
    <source>
        <dbReference type="ARBA" id="ARBA00005842"/>
    </source>
</evidence>
<evidence type="ECO:0000256" key="10">
    <source>
        <dbReference type="ARBA" id="ARBA00022842"/>
    </source>
</evidence>
<evidence type="ECO:0000256" key="11">
    <source>
        <dbReference type="ARBA" id="ARBA00049563"/>
    </source>
</evidence>
<dbReference type="InterPro" id="IPR027417">
    <property type="entry name" value="P-loop_NTPase"/>
</dbReference>
<evidence type="ECO:0000313" key="15">
    <source>
        <dbReference type="EMBL" id="PIR86182.1"/>
    </source>
</evidence>
<comment type="catalytic activity">
    <reaction evidence="11 12">
        <text>adenosine(37) in tRNA + dimethylallyl diphosphate = N(6)-dimethylallyladenosine(37) in tRNA + diphosphate</text>
        <dbReference type="Rhea" id="RHEA:26482"/>
        <dbReference type="Rhea" id="RHEA-COMP:10162"/>
        <dbReference type="Rhea" id="RHEA-COMP:10375"/>
        <dbReference type="ChEBI" id="CHEBI:33019"/>
        <dbReference type="ChEBI" id="CHEBI:57623"/>
        <dbReference type="ChEBI" id="CHEBI:74411"/>
        <dbReference type="ChEBI" id="CHEBI:74415"/>
        <dbReference type="EC" id="2.5.1.75"/>
    </reaction>
</comment>
<dbReference type="Gene3D" id="1.10.20.140">
    <property type="match status" value="1"/>
</dbReference>
<dbReference type="Pfam" id="PF01715">
    <property type="entry name" value="IPPT"/>
    <property type="match status" value="1"/>
</dbReference>
<keyword evidence="8 14" id="KW-0547">Nucleotide-binding</keyword>
<evidence type="ECO:0000256" key="6">
    <source>
        <dbReference type="ARBA" id="ARBA00022679"/>
    </source>
</evidence>
<dbReference type="EC" id="2.5.1.75" evidence="4 12"/>
<evidence type="ECO:0000256" key="1">
    <source>
        <dbReference type="ARBA" id="ARBA00001946"/>
    </source>
</evidence>
<keyword evidence="6 14" id="KW-0808">Transferase</keyword>
<dbReference type="GO" id="GO:0005524">
    <property type="term" value="F:ATP binding"/>
    <property type="evidence" value="ECO:0007669"/>
    <property type="project" value="UniProtKB-KW"/>
</dbReference>
<protein>
    <recommendedName>
        <fullName evidence="5 12">tRNA dimethylallyltransferase</fullName>
        <ecNumber evidence="4 12">2.5.1.75</ecNumber>
    </recommendedName>
</protein>
<dbReference type="PANTHER" id="PTHR11088">
    <property type="entry name" value="TRNA DIMETHYLALLYLTRANSFERASE"/>
    <property type="match status" value="1"/>
</dbReference>
<dbReference type="InterPro" id="IPR018022">
    <property type="entry name" value="IPT"/>
</dbReference>
<evidence type="ECO:0000256" key="4">
    <source>
        <dbReference type="ARBA" id="ARBA00012665"/>
    </source>
</evidence>
<evidence type="ECO:0000256" key="5">
    <source>
        <dbReference type="ARBA" id="ARBA00017477"/>
    </source>
</evidence>
<name>A0A2H0UIF1_9BACT</name>